<dbReference type="AlphaFoldDB" id="A0A9P7RWG8"/>
<reference evidence="4" key="1">
    <citation type="journal article" date="2021" name="Genome Biol. Evol.">
        <title>The assembled and annotated genome of the fairy-ring fungus Marasmius oreades.</title>
        <authorList>
            <person name="Hiltunen M."/>
            <person name="Ament-Velasquez S.L."/>
            <person name="Johannesson H."/>
        </authorList>
    </citation>
    <scope>NUCLEOTIDE SEQUENCE</scope>
    <source>
        <strain evidence="4">03SP1</strain>
    </source>
</reference>
<dbReference type="EMBL" id="CM032186">
    <property type="protein sequence ID" value="KAG7090697.1"/>
    <property type="molecule type" value="Genomic_DNA"/>
</dbReference>
<protein>
    <recommendedName>
        <fullName evidence="3">Peptide N-acetyl-beta-D-glucosaminyl asparaginase amidase A N-terminal domain-containing protein</fullName>
    </recommendedName>
</protein>
<gene>
    <name evidence="4" type="ORF">E1B28_009792</name>
</gene>
<dbReference type="PANTHER" id="PTHR31104">
    <property type="entry name" value="PEPTIDE-N4-(N-ACETYL-BETA-GLUCOSAMINYL)ASPARAGINE AMIDASE A PROTEIN"/>
    <property type="match status" value="1"/>
</dbReference>
<comment type="caution">
    <text evidence="4">The sequence shown here is derived from an EMBL/GenBank/DDBJ whole genome shotgun (WGS) entry which is preliminary data.</text>
</comment>
<name>A0A9P7RWG8_9AGAR</name>
<evidence type="ECO:0000256" key="1">
    <source>
        <dbReference type="SAM" id="MobiDB-lite"/>
    </source>
</evidence>
<keyword evidence="2" id="KW-0732">Signal</keyword>
<organism evidence="4 5">
    <name type="scientific">Marasmius oreades</name>
    <name type="common">fairy-ring Marasmius</name>
    <dbReference type="NCBI Taxonomy" id="181124"/>
    <lineage>
        <taxon>Eukaryota</taxon>
        <taxon>Fungi</taxon>
        <taxon>Dikarya</taxon>
        <taxon>Basidiomycota</taxon>
        <taxon>Agaricomycotina</taxon>
        <taxon>Agaricomycetes</taxon>
        <taxon>Agaricomycetidae</taxon>
        <taxon>Agaricales</taxon>
        <taxon>Marasmiineae</taxon>
        <taxon>Marasmiaceae</taxon>
        <taxon>Marasmius</taxon>
    </lineage>
</organism>
<proteinExistence type="predicted"/>
<dbReference type="OrthoDB" id="1612078at2759"/>
<feature type="signal peptide" evidence="2">
    <location>
        <begin position="1"/>
        <end position="22"/>
    </location>
</feature>
<dbReference type="Pfam" id="PF25156">
    <property type="entry name" value="PNGase_A_C"/>
    <property type="match status" value="1"/>
</dbReference>
<evidence type="ECO:0000313" key="5">
    <source>
        <dbReference type="Proteomes" id="UP001049176"/>
    </source>
</evidence>
<feature type="domain" description="Peptide N-acetyl-beta-D-glucosaminyl asparaginase amidase A N-terminal" evidence="3">
    <location>
        <begin position="73"/>
        <end position="398"/>
    </location>
</feature>
<evidence type="ECO:0000313" key="4">
    <source>
        <dbReference type="EMBL" id="KAG7090697.1"/>
    </source>
</evidence>
<dbReference type="GeneID" id="66078868"/>
<evidence type="ECO:0000259" key="3">
    <source>
        <dbReference type="Pfam" id="PF12222"/>
    </source>
</evidence>
<evidence type="ECO:0000256" key="2">
    <source>
        <dbReference type="SAM" id="SignalP"/>
    </source>
</evidence>
<dbReference type="Pfam" id="PF12222">
    <property type="entry name" value="PNGaseA"/>
    <property type="match status" value="1"/>
</dbReference>
<dbReference type="InterPro" id="IPR056948">
    <property type="entry name" value="PNGaseA_N"/>
</dbReference>
<dbReference type="InterPro" id="IPR021102">
    <property type="entry name" value="PNGase_A"/>
</dbReference>
<accession>A0A9P7RWG8</accession>
<dbReference type="RefSeq" id="XP_043007167.1">
    <property type="nucleotide sequence ID" value="XM_043154710.1"/>
</dbReference>
<dbReference type="Proteomes" id="UP001049176">
    <property type="component" value="Chromosome 6"/>
</dbReference>
<feature type="region of interest" description="Disordered" evidence="1">
    <location>
        <begin position="594"/>
        <end position="627"/>
    </location>
</feature>
<keyword evidence="5" id="KW-1185">Reference proteome</keyword>
<sequence length="627" mass="68512">MLFSNSIIAILAYSVSIPVVFAQISPAQLEPLITGLAQKPSSNDLDKRVPLMTDDPTVAPLIDLQVFAPPVAPKGGKSCQVELLQHSFGNGSFNVPAVVPYSPPTGEGCGEVGRWATISLNLSVSCIGTQYDRLGSIYLSNVEIWRTSSAEPTKTGTIWNTIKDVTHFTPLFAKEGELLMDFDDIISAELLLDGVFNVVLTATFYAPTESFQTPKTSDLILPLSNLSPNTSNYFTIDNDLGGTTQVKIPDTTTEIYAEIFCSGNSAEEFWYTNTPDEFLSAFPESTGLIGKGSFREVQLLVDGQLAGVVWPYAVIYTGGITPTNWRPLTAYGTYDAPTYWIDITPFLPVLLTEDTAHNITLKVVGQGRNPTINSNWFISGSLHIRTGRSKTTGRITSYNVPDAEVSTTGGSSDGNVTVWTTITARRNLKIETELKTDEGDVTVTFQQSLNYINEARYADEGWLQWVNQTTTGSVTSTHGGRKALDDAFTYPVQVASNYSLFTQQFGGYGSEIHQSHIRALQPPTAGYRAIRSIQHAQGWVNMDDWPGLRHAINGSGATEQTFAYADDRGETYFRDVATKNDGWVKDDVWGTLRDGNPPVPPNQIFGPGGGPGFRRNVGRNARFSRSL</sequence>
<dbReference type="KEGG" id="more:E1B28_009792"/>
<feature type="chain" id="PRO_5040176923" description="Peptide N-acetyl-beta-D-glucosaminyl asparaginase amidase A N-terminal domain-containing protein" evidence="2">
    <location>
        <begin position="23"/>
        <end position="627"/>
    </location>
</feature>